<evidence type="ECO:0000313" key="2">
    <source>
        <dbReference type="Proteomes" id="UP001476798"/>
    </source>
</evidence>
<protein>
    <submittedName>
        <fullName evidence="1">Uncharacterized protein</fullName>
    </submittedName>
</protein>
<dbReference type="Proteomes" id="UP001476798">
    <property type="component" value="Unassembled WGS sequence"/>
</dbReference>
<comment type="caution">
    <text evidence="1">The sequence shown here is derived from an EMBL/GenBank/DDBJ whole genome shotgun (WGS) entry which is preliminary data.</text>
</comment>
<gene>
    <name evidence="1" type="ORF">GOODEAATRI_031992</name>
</gene>
<accession>A0ABV0PIQ4</accession>
<organism evidence="1 2">
    <name type="scientific">Goodea atripinnis</name>
    <dbReference type="NCBI Taxonomy" id="208336"/>
    <lineage>
        <taxon>Eukaryota</taxon>
        <taxon>Metazoa</taxon>
        <taxon>Chordata</taxon>
        <taxon>Craniata</taxon>
        <taxon>Vertebrata</taxon>
        <taxon>Euteleostomi</taxon>
        <taxon>Actinopterygii</taxon>
        <taxon>Neopterygii</taxon>
        <taxon>Teleostei</taxon>
        <taxon>Neoteleostei</taxon>
        <taxon>Acanthomorphata</taxon>
        <taxon>Ovalentaria</taxon>
        <taxon>Atherinomorphae</taxon>
        <taxon>Cyprinodontiformes</taxon>
        <taxon>Goodeidae</taxon>
        <taxon>Goodea</taxon>
    </lineage>
</organism>
<reference evidence="1 2" key="1">
    <citation type="submission" date="2021-06" db="EMBL/GenBank/DDBJ databases">
        <authorList>
            <person name="Palmer J.M."/>
        </authorList>
    </citation>
    <scope>NUCLEOTIDE SEQUENCE [LARGE SCALE GENOMIC DNA]</scope>
    <source>
        <strain evidence="1 2">GA_2019</strain>
        <tissue evidence="1">Muscle</tissue>
    </source>
</reference>
<keyword evidence="2" id="KW-1185">Reference proteome</keyword>
<dbReference type="EMBL" id="JAHRIO010075687">
    <property type="protein sequence ID" value="MEQ2183377.1"/>
    <property type="molecule type" value="Genomic_DNA"/>
</dbReference>
<proteinExistence type="predicted"/>
<sequence length="68" mass="7485">MQRIQSEKNILDELDSPLEGSLPYVAALFCGRKGSQLWHGTDQDIAIGRAQINLLGLAVGEEPQHRLS</sequence>
<evidence type="ECO:0000313" key="1">
    <source>
        <dbReference type="EMBL" id="MEQ2183377.1"/>
    </source>
</evidence>
<name>A0ABV0PIQ4_9TELE</name>